<organism evidence="9 10">
    <name type="scientific">Compostibacter hankyongensis</name>
    <dbReference type="NCBI Taxonomy" id="1007089"/>
    <lineage>
        <taxon>Bacteria</taxon>
        <taxon>Pseudomonadati</taxon>
        <taxon>Bacteroidota</taxon>
        <taxon>Chitinophagia</taxon>
        <taxon>Chitinophagales</taxon>
        <taxon>Chitinophagaceae</taxon>
        <taxon>Compostibacter</taxon>
    </lineage>
</organism>
<dbReference type="PANTHER" id="PTHR30026">
    <property type="entry name" value="OUTER MEMBRANE PROTEIN TOLC"/>
    <property type="match status" value="1"/>
</dbReference>
<keyword evidence="8" id="KW-0732">Signal</keyword>
<gene>
    <name evidence="9" type="ORF">GCM10023143_02940</name>
</gene>
<dbReference type="InterPro" id="IPR051906">
    <property type="entry name" value="TolC-like"/>
</dbReference>
<evidence type="ECO:0000256" key="4">
    <source>
        <dbReference type="ARBA" id="ARBA00022452"/>
    </source>
</evidence>
<name>A0ABP8FEC6_9BACT</name>
<protein>
    <submittedName>
        <fullName evidence="9">TolC family protein</fullName>
    </submittedName>
</protein>
<evidence type="ECO:0000313" key="10">
    <source>
        <dbReference type="Proteomes" id="UP001501207"/>
    </source>
</evidence>
<evidence type="ECO:0000256" key="8">
    <source>
        <dbReference type="SAM" id="SignalP"/>
    </source>
</evidence>
<comment type="subcellular location">
    <subcellularLocation>
        <location evidence="1">Cell outer membrane</location>
    </subcellularLocation>
</comment>
<evidence type="ECO:0000256" key="6">
    <source>
        <dbReference type="ARBA" id="ARBA00023136"/>
    </source>
</evidence>
<dbReference type="EMBL" id="BAABFN010000001">
    <property type="protein sequence ID" value="GAA4301327.1"/>
    <property type="molecule type" value="Genomic_DNA"/>
</dbReference>
<dbReference type="SUPFAM" id="SSF56954">
    <property type="entry name" value="Outer membrane efflux proteins (OEP)"/>
    <property type="match status" value="1"/>
</dbReference>
<dbReference type="InterPro" id="IPR003423">
    <property type="entry name" value="OMP_efflux"/>
</dbReference>
<keyword evidence="10" id="KW-1185">Reference proteome</keyword>
<feature type="chain" id="PRO_5045707404" evidence="8">
    <location>
        <begin position="20"/>
        <end position="445"/>
    </location>
</feature>
<keyword evidence="6" id="KW-0472">Membrane</keyword>
<evidence type="ECO:0000256" key="3">
    <source>
        <dbReference type="ARBA" id="ARBA00022448"/>
    </source>
</evidence>
<evidence type="ECO:0000256" key="1">
    <source>
        <dbReference type="ARBA" id="ARBA00004442"/>
    </source>
</evidence>
<keyword evidence="3" id="KW-0813">Transport</keyword>
<dbReference type="Proteomes" id="UP001501207">
    <property type="component" value="Unassembled WGS sequence"/>
</dbReference>
<evidence type="ECO:0000313" key="9">
    <source>
        <dbReference type="EMBL" id="GAA4301327.1"/>
    </source>
</evidence>
<keyword evidence="7" id="KW-0998">Cell outer membrane</keyword>
<dbReference type="PANTHER" id="PTHR30026:SF20">
    <property type="entry name" value="OUTER MEMBRANE PROTEIN TOLC"/>
    <property type="match status" value="1"/>
</dbReference>
<proteinExistence type="inferred from homology"/>
<reference evidence="10" key="1">
    <citation type="journal article" date="2019" name="Int. J. Syst. Evol. Microbiol.">
        <title>The Global Catalogue of Microorganisms (GCM) 10K type strain sequencing project: providing services to taxonomists for standard genome sequencing and annotation.</title>
        <authorList>
            <consortium name="The Broad Institute Genomics Platform"/>
            <consortium name="The Broad Institute Genome Sequencing Center for Infectious Disease"/>
            <person name="Wu L."/>
            <person name="Ma J."/>
        </authorList>
    </citation>
    <scope>NUCLEOTIDE SEQUENCE [LARGE SCALE GENOMIC DNA]</scope>
    <source>
        <strain evidence="10">JCM 17664</strain>
    </source>
</reference>
<dbReference type="RefSeq" id="WP_344974188.1">
    <property type="nucleotide sequence ID" value="NZ_BAABFN010000001.1"/>
</dbReference>
<sequence>MRIPLLLFAAVLFSVPGRAQETWSLTRCIQYAREHNIQIKQQVLQKRLADLTLKQSRLSQIPSLNGNVNYGFNFGRSVNPTTYEFDNTQFNSGNIGVNSSVTLFNFFQKRNTIAADKYAAQAADATVQKLFNDVSLNIATAYLQMLQAREQVKVSEEQVSLTQHQLENTTKQVEAGSLPESNRADLIAQLARDSSDLITNQNSATMAVLQMKALLNLDFETEFEPEIPENIDDIPLLNLLATGPRQIYEGALAVQPQLKADSFQILSSEKRVDAAKSALYPSIALSGGIGSNYASATRTITGEKVPFGKQLDNNFNENIGIGLNIPIFNGWQARAGVRQAQIDLENQRLTKEQDQLQLKQDIYQAYADAGAALEKYHAAQKSLEASRTAFFYASKRYELGVVNSIDYLTSQNNLYKAQTDMLTSHYEYVFKMKVLEFYRDLNIHF</sequence>
<dbReference type="Gene3D" id="1.20.1600.10">
    <property type="entry name" value="Outer membrane efflux proteins (OEP)"/>
    <property type="match status" value="1"/>
</dbReference>
<comment type="similarity">
    <text evidence="2">Belongs to the outer membrane factor (OMF) (TC 1.B.17) family.</text>
</comment>
<evidence type="ECO:0000256" key="5">
    <source>
        <dbReference type="ARBA" id="ARBA00022692"/>
    </source>
</evidence>
<feature type="signal peptide" evidence="8">
    <location>
        <begin position="1"/>
        <end position="19"/>
    </location>
</feature>
<keyword evidence="5" id="KW-0812">Transmembrane</keyword>
<accession>A0ABP8FEC6</accession>
<evidence type="ECO:0000256" key="2">
    <source>
        <dbReference type="ARBA" id="ARBA00007613"/>
    </source>
</evidence>
<evidence type="ECO:0000256" key="7">
    <source>
        <dbReference type="ARBA" id="ARBA00023237"/>
    </source>
</evidence>
<comment type="caution">
    <text evidence="9">The sequence shown here is derived from an EMBL/GenBank/DDBJ whole genome shotgun (WGS) entry which is preliminary data.</text>
</comment>
<keyword evidence="4" id="KW-1134">Transmembrane beta strand</keyword>
<dbReference type="Pfam" id="PF02321">
    <property type="entry name" value="OEP"/>
    <property type="match status" value="2"/>
</dbReference>